<sequence length="191" mass="21286">MDVDEQPQHNEAFPPPPPFWRLYRSDADGSAERPLPPEPPAPVAGTFQMFGELHTTEDGMPPLQAQPLFSLDAKGLTDFRGELRSLNRELVFQFVDVLGALVERPQASTRGIENIGTILRNMHYLLNLLRAHQARANLEHTLDVELKDRTSATQELRQNEVNMQEAVQQVLTKVQALDASLQDPARGGDGS</sequence>
<comment type="subunit">
    <text evidence="6">Component of the Mediator complex.</text>
</comment>
<reference evidence="8 9" key="1">
    <citation type="journal article" date="2024" name="Nat. Commun.">
        <title>Phylogenomics reveals the evolutionary origins of lichenization in chlorophyte algae.</title>
        <authorList>
            <person name="Puginier C."/>
            <person name="Libourel C."/>
            <person name="Otte J."/>
            <person name="Skaloud P."/>
            <person name="Haon M."/>
            <person name="Grisel S."/>
            <person name="Petersen M."/>
            <person name="Berrin J.G."/>
            <person name="Delaux P.M."/>
            <person name="Dal Grande F."/>
            <person name="Keller J."/>
        </authorList>
    </citation>
    <scope>NUCLEOTIDE SEQUENCE [LARGE SCALE GENOMIC DNA]</scope>
    <source>
        <strain evidence="8 9">SAG 2036</strain>
    </source>
</reference>
<comment type="subcellular location">
    <subcellularLocation>
        <location evidence="1 6">Nucleus</location>
    </subcellularLocation>
</comment>
<comment type="similarity">
    <text evidence="2 6">Belongs to the Mediator complex subunit 7 family.</text>
</comment>
<dbReference type="SUPFAM" id="SSF140718">
    <property type="entry name" value="Mediator hinge subcomplex-like"/>
    <property type="match status" value="1"/>
</dbReference>
<keyword evidence="6" id="KW-0010">Activator</keyword>
<accession>A0AAW1P1Z7</accession>
<name>A0AAW1P1Z7_9CHLO</name>
<evidence type="ECO:0000256" key="6">
    <source>
        <dbReference type="RuleBase" id="RU364060"/>
    </source>
</evidence>
<dbReference type="GO" id="GO:0003712">
    <property type="term" value="F:transcription coregulator activity"/>
    <property type="evidence" value="ECO:0007669"/>
    <property type="project" value="InterPro"/>
</dbReference>
<dbReference type="PANTHER" id="PTHR21428:SF11">
    <property type="entry name" value="MEDIATOR OF RNA POLYMERASE II TRANSCRIPTION SUBUNIT 7"/>
    <property type="match status" value="1"/>
</dbReference>
<protein>
    <recommendedName>
        <fullName evidence="6">Mediator of RNA polymerase II transcription subunit 7</fullName>
    </recommendedName>
</protein>
<keyword evidence="5 6" id="KW-0539">Nucleus</keyword>
<dbReference type="AlphaFoldDB" id="A0AAW1P1Z7"/>
<evidence type="ECO:0000256" key="7">
    <source>
        <dbReference type="SAM" id="MobiDB-lite"/>
    </source>
</evidence>
<dbReference type="Proteomes" id="UP001465755">
    <property type="component" value="Unassembled WGS sequence"/>
</dbReference>
<organism evidence="8 9">
    <name type="scientific">Symbiochloris irregularis</name>
    <dbReference type="NCBI Taxonomy" id="706552"/>
    <lineage>
        <taxon>Eukaryota</taxon>
        <taxon>Viridiplantae</taxon>
        <taxon>Chlorophyta</taxon>
        <taxon>core chlorophytes</taxon>
        <taxon>Trebouxiophyceae</taxon>
        <taxon>Trebouxiales</taxon>
        <taxon>Trebouxiaceae</taxon>
        <taxon>Symbiochloris</taxon>
    </lineage>
</organism>
<proteinExistence type="inferred from homology"/>
<evidence type="ECO:0000313" key="8">
    <source>
        <dbReference type="EMBL" id="KAK9801406.1"/>
    </source>
</evidence>
<evidence type="ECO:0000256" key="2">
    <source>
        <dbReference type="ARBA" id="ARBA00009994"/>
    </source>
</evidence>
<dbReference type="Gene3D" id="6.10.140.200">
    <property type="match status" value="1"/>
</dbReference>
<keyword evidence="9" id="KW-1185">Reference proteome</keyword>
<dbReference type="InterPro" id="IPR037212">
    <property type="entry name" value="Med7/Med21-like"/>
</dbReference>
<dbReference type="Pfam" id="PF05983">
    <property type="entry name" value="Med7"/>
    <property type="match status" value="1"/>
</dbReference>
<evidence type="ECO:0000256" key="3">
    <source>
        <dbReference type="ARBA" id="ARBA00023015"/>
    </source>
</evidence>
<keyword evidence="3 6" id="KW-0805">Transcription regulation</keyword>
<evidence type="ECO:0000256" key="5">
    <source>
        <dbReference type="ARBA" id="ARBA00023242"/>
    </source>
</evidence>
<keyword evidence="4 6" id="KW-0804">Transcription</keyword>
<dbReference type="PANTHER" id="PTHR21428">
    <property type="entry name" value="MEDIATOR OF RNA POLYMERASE II TRANSCRIPTION SUBUNIT 7"/>
    <property type="match status" value="1"/>
</dbReference>
<dbReference type="InterPro" id="IPR044888">
    <property type="entry name" value="Mediatior_Med7_sf"/>
</dbReference>
<dbReference type="GO" id="GO:0070847">
    <property type="term" value="C:core mediator complex"/>
    <property type="evidence" value="ECO:0007669"/>
    <property type="project" value="TreeGrafter"/>
</dbReference>
<dbReference type="InterPro" id="IPR009244">
    <property type="entry name" value="Mediatior_Med7"/>
</dbReference>
<dbReference type="GO" id="GO:0006357">
    <property type="term" value="P:regulation of transcription by RNA polymerase II"/>
    <property type="evidence" value="ECO:0007669"/>
    <property type="project" value="InterPro"/>
</dbReference>
<gene>
    <name evidence="8" type="ORF">WJX73_007430</name>
</gene>
<dbReference type="GO" id="GO:0016592">
    <property type="term" value="C:mediator complex"/>
    <property type="evidence" value="ECO:0007669"/>
    <property type="project" value="InterPro"/>
</dbReference>
<comment type="caution">
    <text evidence="8">The sequence shown here is derived from an EMBL/GenBank/DDBJ whole genome shotgun (WGS) entry which is preliminary data.</text>
</comment>
<evidence type="ECO:0000256" key="4">
    <source>
        <dbReference type="ARBA" id="ARBA00023163"/>
    </source>
</evidence>
<comment type="function">
    <text evidence="6">Component of the Mediator complex, a coactivator involved in the regulated transcription of nearly all RNA polymerase II-dependent genes. Mediator functions as a bridge to convey information from gene-specific regulatory proteins to the basal RNA polymerase II transcription machinery.</text>
</comment>
<evidence type="ECO:0000313" key="9">
    <source>
        <dbReference type="Proteomes" id="UP001465755"/>
    </source>
</evidence>
<evidence type="ECO:0000256" key="1">
    <source>
        <dbReference type="ARBA" id="ARBA00004123"/>
    </source>
</evidence>
<feature type="region of interest" description="Disordered" evidence="7">
    <location>
        <begin position="1"/>
        <end position="44"/>
    </location>
</feature>
<dbReference type="EMBL" id="JALJOQ010000076">
    <property type="protein sequence ID" value="KAK9801406.1"/>
    <property type="molecule type" value="Genomic_DNA"/>
</dbReference>